<name>A0A0N8KDL8_9HYPH</name>
<keyword evidence="1" id="KW-0969">Cilium</keyword>
<dbReference type="RefSeq" id="WP_074443608.1">
    <property type="nucleotide sequence ID" value="NZ_FMBM01000001.1"/>
</dbReference>
<dbReference type="Proteomes" id="UP000182800">
    <property type="component" value="Unassembled WGS sequence"/>
</dbReference>
<evidence type="ECO:0000313" key="3">
    <source>
        <dbReference type="Proteomes" id="UP000050497"/>
    </source>
</evidence>
<dbReference type="AlphaFoldDB" id="A0A0N8KDL8"/>
<evidence type="ECO:0000313" key="4">
    <source>
        <dbReference type="Proteomes" id="UP000182800"/>
    </source>
</evidence>
<keyword evidence="1" id="KW-0966">Cell projection</keyword>
<keyword evidence="4" id="KW-1185">Reference proteome</keyword>
<dbReference type="GO" id="GO:0044781">
    <property type="term" value="P:bacterial-type flagellum organization"/>
    <property type="evidence" value="ECO:0007669"/>
    <property type="project" value="InterPro"/>
</dbReference>
<reference evidence="1 3" key="1">
    <citation type="submission" date="2015-09" db="EMBL/GenBank/DDBJ databases">
        <title>Identification and resolution of microdiversity through metagenomic sequencing of parallel consortia.</title>
        <authorList>
            <person name="Nelson W.C."/>
            <person name="Romine M.F."/>
            <person name="Lindemann S.R."/>
        </authorList>
    </citation>
    <scope>NUCLEOTIDE SEQUENCE [LARGE SCALE GENOMIC DNA]</scope>
    <source>
        <strain evidence="1">HL-109</strain>
    </source>
</reference>
<dbReference type="Proteomes" id="UP000050497">
    <property type="component" value="Unassembled WGS sequence"/>
</dbReference>
<gene>
    <name evidence="1" type="primary">flaF-2</name>
    <name evidence="2" type="ORF">GA0071312_0684</name>
    <name evidence="1" type="ORF">HLUCCO17_16840</name>
</gene>
<sequence length="115" mass="13209">MYQFTYAEIVDDAASDARGRERRAVKRGVELLEQAQVAGIRSRETVEALHYLRSLWSILIEDLAQPENDLPEALRADLISIGIWVLREVEQIRLERCDDLQNLIDINTMISEGLK</sequence>
<organism evidence="1 3">
    <name type="scientific">Saliniramus fredricksonii</name>
    <dbReference type="NCBI Taxonomy" id="1653334"/>
    <lineage>
        <taxon>Bacteria</taxon>
        <taxon>Pseudomonadati</taxon>
        <taxon>Pseudomonadota</taxon>
        <taxon>Alphaproteobacteria</taxon>
        <taxon>Hyphomicrobiales</taxon>
        <taxon>Salinarimonadaceae</taxon>
        <taxon>Saliniramus</taxon>
    </lineage>
</organism>
<keyword evidence="1" id="KW-0282">Flagellum</keyword>
<evidence type="ECO:0000313" key="2">
    <source>
        <dbReference type="EMBL" id="SCC79110.1"/>
    </source>
</evidence>
<comment type="caution">
    <text evidence="1">The sequence shown here is derived from an EMBL/GenBank/DDBJ whole genome shotgun (WGS) entry which is preliminary data.</text>
</comment>
<dbReference type="EMBL" id="LJSX01000039">
    <property type="protein sequence ID" value="KPQ08898.1"/>
    <property type="molecule type" value="Genomic_DNA"/>
</dbReference>
<proteinExistence type="predicted"/>
<dbReference type="InterPro" id="IPR010845">
    <property type="entry name" value="FlaF"/>
</dbReference>
<evidence type="ECO:0000313" key="1">
    <source>
        <dbReference type="EMBL" id="KPQ08898.1"/>
    </source>
</evidence>
<dbReference type="Pfam" id="PF07309">
    <property type="entry name" value="FlaF"/>
    <property type="match status" value="1"/>
</dbReference>
<dbReference type="NCBIfam" id="NF009434">
    <property type="entry name" value="PRK12793.1"/>
    <property type="match status" value="1"/>
</dbReference>
<dbReference type="OrthoDB" id="9808944at2"/>
<dbReference type="STRING" id="1653334.GA0071312_0684"/>
<protein>
    <submittedName>
        <fullName evidence="1">Flagellar protein FlaF</fullName>
    </submittedName>
</protein>
<accession>A0A0N8KDL8</accession>
<dbReference type="EMBL" id="FMBM01000001">
    <property type="protein sequence ID" value="SCC79110.1"/>
    <property type="molecule type" value="Genomic_DNA"/>
</dbReference>
<reference evidence="2 4" key="2">
    <citation type="submission" date="2016-08" db="EMBL/GenBank/DDBJ databases">
        <authorList>
            <person name="Varghese N."/>
            <person name="Submissions Spin"/>
        </authorList>
    </citation>
    <scope>NUCLEOTIDE SEQUENCE [LARGE SCALE GENOMIC DNA]</scope>
    <source>
        <strain evidence="2 4">HL-109</strain>
    </source>
</reference>